<protein>
    <submittedName>
        <fullName evidence="1">Uncharacterized protein</fullName>
    </submittedName>
</protein>
<proteinExistence type="predicted"/>
<accession>A0ABS2RB44</accession>
<evidence type="ECO:0000313" key="2">
    <source>
        <dbReference type="Proteomes" id="UP000823485"/>
    </source>
</evidence>
<evidence type="ECO:0000313" key="1">
    <source>
        <dbReference type="EMBL" id="MBM7716877.1"/>
    </source>
</evidence>
<reference evidence="1 2" key="1">
    <citation type="submission" date="2021-01" db="EMBL/GenBank/DDBJ databases">
        <title>Genomic Encyclopedia of Type Strains, Phase IV (KMG-IV): sequencing the most valuable type-strain genomes for metagenomic binning, comparative biology and taxonomic classification.</title>
        <authorList>
            <person name="Goeker M."/>
        </authorList>
    </citation>
    <scope>NUCLEOTIDE SEQUENCE [LARGE SCALE GENOMIC DNA]</scope>
    <source>
        <strain evidence="1 2">DSM 105453</strain>
    </source>
</reference>
<comment type="caution">
    <text evidence="1">The sequence shown here is derived from an EMBL/GenBank/DDBJ whole genome shotgun (WGS) entry which is preliminary data.</text>
</comment>
<gene>
    <name evidence="1" type="ORF">JOC94_003901</name>
</gene>
<dbReference type="RefSeq" id="WP_171974005.1">
    <property type="nucleotide sequence ID" value="NZ_JAFBFH010000034.1"/>
</dbReference>
<dbReference type="EMBL" id="JAFBFH010000034">
    <property type="protein sequence ID" value="MBM7716877.1"/>
    <property type="molecule type" value="Genomic_DNA"/>
</dbReference>
<name>A0ABS2RB44_9BACI</name>
<sequence>MKDKEDVILIASAPKEYGKKVVTNRLNKMKQDRANLKKKLSTIKAFSRNVQSKDV</sequence>
<dbReference type="Proteomes" id="UP000823485">
    <property type="component" value="Unassembled WGS sequence"/>
</dbReference>
<organism evidence="1 2">
    <name type="scientific">Siminovitchia thermophila</name>
    <dbReference type="NCBI Taxonomy" id="1245522"/>
    <lineage>
        <taxon>Bacteria</taxon>
        <taxon>Bacillati</taxon>
        <taxon>Bacillota</taxon>
        <taxon>Bacilli</taxon>
        <taxon>Bacillales</taxon>
        <taxon>Bacillaceae</taxon>
        <taxon>Siminovitchia</taxon>
    </lineage>
</organism>
<keyword evidence="2" id="KW-1185">Reference proteome</keyword>